<evidence type="ECO:0000313" key="1">
    <source>
        <dbReference type="EMBL" id="QAA77028.1"/>
    </source>
</evidence>
<sequence length="426" mass="45113">MCSGSSMRSRRWWGLALLGVALGCAVVTGAGAGKAFGSLTSRLVLTPLTTTSEAAFQLSYFTGLVAELPSSTLSSIPGLAENTLVATGSGFQIVVPSPAPTAFVQLFGYLKEDIVIDWPVGVAGGVSELAFSWDGRRHYLWAYGWVHYAGVALNLKLSVGRADAAVGSGMELGFSGTTLWGLALSITSQFGLTTDRGALVRAVSLGQVGGEMFDYRGTTLAAGVFSLCCLSLDATVRLTKTGFESARIATAYTFTLAEAWITAAATLVFRTADHELRITPRLILPGTGSEIYLSYSLVPPVLSSTNPTITGIRLDEVGLSGVPLGGVTVSSRYSFAGNVYRGSLPGLPRYDLVVSLRHTALETELALDLYFAAEGAHLFGLGLVTFQGQVSLFGDFRFVLGLDATTDMGWQRLAVELRYTFNLYGL</sequence>
<reference evidence="2" key="1">
    <citation type="submission" date="2018-12" db="EMBL/GenBank/DDBJ databases">
        <title>Complete genome sequence of an uncultured bacterium of the candidate phylum Bipolaricaulota.</title>
        <authorList>
            <person name="Kadnikov V.V."/>
            <person name="Mardanov A.V."/>
            <person name="Beletsky A.V."/>
            <person name="Frank Y.A."/>
            <person name="Karnachuk O.V."/>
            <person name="Ravin N.V."/>
        </authorList>
    </citation>
    <scope>NUCLEOTIDE SEQUENCE [LARGE SCALE GENOMIC DNA]</scope>
</reference>
<evidence type="ECO:0000313" key="2">
    <source>
        <dbReference type="Proteomes" id="UP000287233"/>
    </source>
</evidence>
<gene>
    <name evidence="1" type="ORF">BIP78_1262</name>
</gene>
<organism evidence="1 2">
    <name type="scientific">Bipolaricaulis sibiricus</name>
    <dbReference type="NCBI Taxonomy" id="2501609"/>
    <lineage>
        <taxon>Bacteria</taxon>
        <taxon>Candidatus Bipolaricaulota</taxon>
        <taxon>Candidatus Bipolaricaulia</taxon>
        <taxon>Candidatus Bipolaricaulales</taxon>
        <taxon>Candidatus Bipolaricaulaceae</taxon>
        <taxon>Candidatus Bipolaricaulis</taxon>
    </lineage>
</organism>
<dbReference type="KEGG" id="bih:BIP78_1262"/>
<name>A0A410FVQ1_BIPS1</name>
<dbReference type="Proteomes" id="UP000287233">
    <property type="component" value="Chromosome"/>
</dbReference>
<proteinExistence type="predicted"/>
<dbReference type="AlphaFoldDB" id="A0A410FVQ1"/>
<accession>A0A410FVQ1</accession>
<dbReference type="EMBL" id="CP034928">
    <property type="protein sequence ID" value="QAA77028.1"/>
    <property type="molecule type" value="Genomic_DNA"/>
</dbReference>
<protein>
    <submittedName>
        <fullName evidence="1">Uncharacterized protein</fullName>
    </submittedName>
</protein>